<dbReference type="GO" id="GO:0004386">
    <property type="term" value="F:helicase activity"/>
    <property type="evidence" value="ECO:0007669"/>
    <property type="project" value="UniProtKB-KW"/>
</dbReference>
<evidence type="ECO:0000256" key="1">
    <source>
        <dbReference type="SAM" id="Coils"/>
    </source>
</evidence>
<feature type="domain" description="Helicase ATP-binding" evidence="2">
    <location>
        <begin position="365"/>
        <end position="528"/>
    </location>
</feature>
<dbReference type="InterPro" id="IPR001650">
    <property type="entry name" value="Helicase_C-like"/>
</dbReference>
<dbReference type="InterPro" id="IPR006935">
    <property type="entry name" value="Helicase/UvrB_N"/>
</dbReference>
<dbReference type="PANTHER" id="PTHR47396">
    <property type="entry name" value="TYPE I RESTRICTION ENZYME ECOKI R PROTEIN"/>
    <property type="match status" value="1"/>
</dbReference>
<dbReference type="Gene3D" id="3.40.50.300">
    <property type="entry name" value="P-loop containing nucleotide triphosphate hydrolases"/>
    <property type="match status" value="2"/>
</dbReference>
<dbReference type="InterPro" id="IPR013670">
    <property type="entry name" value="EcoEI_R_C_dom"/>
</dbReference>
<accession>A0ABW2IMN6</accession>
<dbReference type="InterPro" id="IPR025285">
    <property type="entry name" value="DUF4145"/>
</dbReference>
<dbReference type="PROSITE" id="PS51194">
    <property type="entry name" value="HELICASE_CTER"/>
    <property type="match status" value="1"/>
</dbReference>
<evidence type="ECO:0000259" key="3">
    <source>
        <dbReference type="PROSITE" id="PS51194"/>
    </source>
</evidence>
<keyword evidence="4" id="KW-0347">Helicase</keyword>
<dbReference type="CDD" id="cd18799">
    <property type="entry name" value="SF2_C_EcoAI-like"/>
    <property type="match status" value="1"/>
</dbReference>
<dbReference type="CDD" id="cd18032">
    <property type="entry name" value="DEXHc_RE_I_III_res"/>
    <property type="match status" value="1"/>
</dbReference>
<dbReference type="Pfam" id="PF08463">
    <property type="entry name" value="EcoEI_R_C"/>
    <property type="match status" value="1"/>
</dbReference>
<reference evidence="5" key="1">
    <citation type="journal article" date="2019" name="Int. J. Syst. Evol. Microbiol.">
        <title>The Global Catalogue of Microorganisms (GCM) 10K type strain sequencing project: providing services to taxonomists for standard genome sequencing and annotation.</title>
        <authorList>
            <consortium name="The Broad Institute Genomics Platform"/>
            <consortium name="The Broad Institute Genome Sequencing Center for Infectious Disease"/>
            <person name="Wu L."/>
            <person name="Ma J."/>
        </authorList>
    </citation>
    <scope>NUCLEOTIDE SEQUENCE [LARGE SCALE GENOMIC DNA]</scope>
    <source>
        <strain evidence="5">CCUG 51308</strain>
    </source>
</reference>
<organism evidence="4 5">
    <name type="scientific">Hirschia litorea</name>
    <dbReference type="NCBI Taxonomy" id="1199156"/>
    <lineage>
        <taxon>Bacteria</taxon>
        <taxon>Pseudomonadati</taxon>
        <taxon>Pseudomonadota</taxon>
        <taxon>Alphaproteobacteria</taxon>
        <taxon>Hyphomonadales</taxon>
        <taxon>Hyphomonadaceae</taxon>
        <taxon>Hirschia</taxon>
    </lineage>
</organism>
<dbReference type="Proteomes" id="UP001596492">
    <property type="component" value="Unassembled WGS sequence"/>
</dbReference>
<dbReference type="PROSITE" id="PS51192">
    <property type="entry name" value="HELICASE_ATP_BIND_1"/>
    <property type="match status" value="1"/>
</dbReference>
<keyword evidence="4" id="KW-0547">Nucleotide-binding</keyword>
<evidence type="ECO:0000313" key="4">
    <source>
        <dbReference type="EMBL" id="MFC7292418.1"/>
    </source>
</evidence>
<dbReference type="SUPFAM" id="SSF52540">
    <property type="entry name" value="P-loop containing nucleoside triphosphate hydrolases"/>
    <property type="match status" value="2"/>
</dbReference>
<dbReference type="PANTHER" id="PTHR47396:SF1">
    <property type="entry name" value="ATP-DEPENDENT HELICASE IRC3-RELATED"/>
    <property type="match status" value="1"/>
</dbReference>
<dbReference type="Pfam" id="PF04851">
    <property type="entry name" value="ResIII"/>
    <property type="match status" value="1"/>
</dbReference>
<dbReference type="InterPro" id="IPR050742">
    <property type="entry name" value="Helicase_Restrict-Modif_Enz"/>
</dbReference>
<dbReference type="InterPro" id="IPR027417">
    <property type="entry name" value="P-loop_NTPase"/>
</dbReference>
<evidence type="ECO:0000313" key="5">
    <source>
        <dbReference type="Proteomes" id="UP001596492"/>
    </source>
</evidence>
<gene>
    <name evidence="4" type="ORF">ACFQS8_12380</name>
</gene>
<sequence length="1133" mass="129961">MGNFTFLSGNWTFLLEDAKSAEKYANNDPRAAALYARRTLEICLKWIYKNDSSLKAPYKVTLSTMIHERSFRGQLPYGLFNDLRFIQKLGNLAAHDDQNLSAQESMNAVTGLHQFLTWVVRMYSQDVVETPTPFQQNLIPKSDAEKHSNVIAMFKAKDMAEQKAKEKLTQTEAELSALKAELEKLQKIKTKNKKSIGSDEYSESQTRELMIDVMLREAGWDPKAENVEEYEVTGMPTSSGERTGRGKVDYVLWGSNGKPVALVEAKKTKVDPEAGKRQAELYADCLEQQFGQRPVIYYSNGYTTKIWDDIFYPPREVNGFATQDELQWKIKQRPARQTDLRTIQHNPDIAGRKYQVEAAARVMDAFGEQRKRKALIVMATGTGKTRLSISIVDMMMRAGWIRKVLFLADRVSLVKQAKKNFNKILQDYNVASLLEKSKNEDPTNARVIFSTYPTMMNLIDGSKKGENKESFSVGHFDLIFVDEAHRSVYQKYGAIFDYFDSFLVGLTATPKVDIDRNTYKLFELEDKLPTFAYDLDEAVADGFLVPPKALSIPFRFMREGVKYNDLSPEEQEEYEAQEEFYDDETGELVEEISSTALNQWLFNANTVDKALAYLIEHGIKVEGGDRLGKTIIFAKNNKHAQFIVDRFDAQYPKLAGKFCQKIDYTTKYAQSLIEDFEGKDKNPHIAVSVDMMDTGIDVPEVVNLVFFKIVKSKTKFWQMVGRGTRLCEDLFFPGVDKKEFLIFDLCQNLEFFDANPEGFESKTQDSLKQKIFNNRLELISGLTERDIEPELTNDLKNQLNDCVKLLNVDNFIVRKHRKDVEHFKNRSNWNSISKSDEKTLVNVLSGLPYTDNDEEYARRLDLLILNLQLAILKKNSTQAKYILNIRKIASDLEMKDAIPLVNAEIELIKSIQQDEWWKEVSYQRLENTRLRLRDLIKFIDNSSRLPLVFTDFQDKITGVVREVDFVKPSPDFIDYRKQVQTFINNNRDHITIRRLQNNSPLTQTDISALEDILFSEDGPISREKYEELFDGKPLGILVRSVVGLNKTAATKAFEGFLNKASLMPDQITFLNQIIRYLTQNGVMEPKVMFETPFTNIDEQGLSGLFSDEDSLKVVKLISAINENAVKRIDENSN</sequence>
<dbReference type="EMBL" id="JBHTBR010000005">
    <property type="protein sequence ID" value="MFC7292418.1"/>
    <property type="molecule type" value="Genomic_DNA"/>
</dbReference>
<name>A0ABW2IMN6_9PROT</name>
<dbReference type="Pfam" id="PF00271">
    <property type="entry name" value="Helicase_C"/>
    <property type="match status" value="1"/>
</dbReference>
<dbReference type="Pfam" id="PF13643">
    <property type="entry name" value="DUF4145"/>
    <property type="match status" value="1"/>
</dbReference>
<comment type="caution">
    <text evidence="4">The sequence shown here is derived from an EMBL/GenBank/DDBJ whole genome shotgun (WGS) entry which is preliminary data.</text>
</comment>
<proteinExistence type="predicted"/>
<keyword evidence="5" id="KW-1185">Reference proteome</keyword>
<dbReference type="InterPro" id="IPR014001">
    <property type="entry name" value="Helicase_ATP-bd"/>
</dbReference>
<keyword evidence="4" id="KW-0067">ATP-binding</keyword>
<keyword evidence="4" id="KW-0378">Hydrolase</keyword>
<evidence type="ECO:0000259" key="2">
    <source>
        <dbReference type="PROSITE" id="PS51192"/>
    </source>
</evidence>
<dbReference type="Gene3D" id="3.90.1570.30">
    <property type="match status" value="1"/>
</dbReference>
<keyword evidence="1" id="KW-0175">Coiled coil</keyword>
<feature type="domain" description="Helicase C-terminal" evidence="3">
    <location>
        <begin position="613"/>
        <end position="767"/>
    </location>
</feature>
<feature type="coiled-coil region" evidence="1">
    <location>
        <begin position="161"/>
        <end position="195"/>
    </location>
</feature>
<protein>
    <submittedName>
        <fullName evidence="4">DEAD/DEAH box helicase family protein</fullName>
    </submittedName>
</protein>
<dbReference type="RefSeq" id="WP_382167826.1">
    <property type="nucleotide sequence ID" value="NZ_JBHTBR010000005.1"/>
</dbReference>
<dbReference type="SMART" id="SM00487">
    <property type="entry name" value="DEXDc"/>
    <property type="match status" value="1"/>
</dbReference>